<accession>E4S9Y0</accession>
<keyword evidence="1" id="KW-0472">Membrane</keyword>
<sequence>MLPNKGRGENLALFLLTKLYCKIVCGKILYVVYALSRIFYA</sequence>
<evidence type="ECO:0000256" key="1">
    <source>
        <dbReference type="SAM" id="Phobius"/>
    </source>
</evidence>
<dbReference type="HOGENOM" id="CLU_3267093_0_0_9"/>
<dbReference type="Proteomes" id="UP000009256">
    <property type="component" value="Chromosome"/>
</dbReference>
<keyword evidence="1" id="KW-0812">Transmembrane</keyword>
<reference key="1">
    <citation type="submission" date="2010-11" db="EMBL/GenBank/DDBJ databases">
        <title>Complete sequence of chromosome of Caldicellulosiruptor kristjanssonii 177R1B.</title>
        <authorList>
            <consortium name="US DOE Joint Genome Institute"/>
            <person name="Lucas S."/>
            <person name="Copeland A."/>
            <person name="Lapidus A."/>
            <person name="Cheng J.-F."/>
            <person name="Bruce D."/>
            <person name="Goodwin L."/>
            <person name="Pitluck S."/>
            <person name="Davenport K."/>
            <person name="Detter J.C."/>
            <person name="Han C."/>
            <person name="Tapia R."/>
            <person name="Land M."/>
            <person name="Hauser L."/>
            <person name="Jeffries C."/>
            <person name="Kyrpides N."/>
            <person name="Ivanova N."/>
            <person name="Mikhailova N."/>
            <person name="Blumer-Schuette S.E."/>
            <person name="Kelly R.M."/>
            <person name="Woyke T."/>
        </authorList>
    </citation>
    <scope>NUCLEOTIDE SEQUENCE</scope>
    <source>
        <strain>177R1B</strain>
    </source>
</reference>
<feature type="transmembrane region" description="Helical" evidence="1">
    <location>
        <begin position="12"/>
        <end position="35"/>
    </location>
</feature>
<dbReference type="KEGG" id="cki:Calkr_0576"/>
<gene>
    <name evidence="2" type="ordered locus">Calkr_0576</name>
</gene>
<dbReference type="EMBL" id="CP002326">
    <property type="protein sequence ID" value="ADQ40121.1"/>
    <property type="molecule type" value="Genomic_DNA"/>
</dbReference>
<dbReference type="AlphaFoldDB" id="E4S9Y0"/>
<reference evidence="2 3" key="2">
    <citation type="journal article" date="2011" name="J. Bacteriol.">
        <title>Complete genome sequences for the anaerobic, extremely thermophilic plant biomass-degrading bacteria Caldicellulosiruptor hydrothermalis, Caldicellulosiruptor kristjanssonii, Caldicellulosiruptor kronotskyensis, Caldicellulosiruptor owensenis, and Caldicellulosiruptor lactoaceticus.</title>
        <authorList>
            <person name="Blumer-Schuette S.E."/>
            <person name="Ozdemir I."/>
            <person name="Mistry D."/>
            <person name="Lucas S."/>
            <person name="Lapidus A."/>
            <person name="Cheng J.F."/>
            <person name="Goodwin L.A."/>
            <person name="Pitluck S."/>
            <person name="Land M.L."/>
            <person name="Hauser L.J."/>
            <person name="Woyke T."/>
            <person name="Mikhailova N."/>
            <person name="Pati A."/>
            <person name="Kyrpides N.C."/>
            <person name="Ivanova N."/>
            <person name="Detter J.C."/>
            <person name="Walston-Davenport K."/>
            <person name="Han S."/>
            <person name="Adams M.W."/>
            <person name="Kelly R.M."/>
        </authorList>
    </citation>
    <scope>NUCLEOTIDE SEQUENCE [LARGE SCALE GENOMIC DNA]</scope>
    <source>
        <strain evidence="3">ATCC 700853 / DSM 12137 / I77R1B</strain>
    </source>
</reference>
<evidence type="ECO:0000313" key="2">
    <source>
        <dbReference type="EMBL" id="ADQ40121.1"/>
    </source>
</evidence>
<evidence type="ECO:0000313" key="3">
    <source>
        <dbReference type="Proteomes" id="UP000009256"/>
    </source>
</evidence>
<keyword evidence="1" id="KW-1133">Transmembrane helix</keyword>
<name>E4S9Y0_CALA7</name>
<protein>
    <submittedName>
        <fullName evidence="2">Uncharacterized protein</fullName>
    </submittedName>
</protein>
<proteinExistence type="predicted"/>
<organism evidence="2 3">
    <name type="scientific">Caldicellulosiruptor acetigenus (strain ATCC 700853 / DSM 12137 / I77R1B)</name>
    <name type="common">Caldicellulosiruptor kristjanssonii</name>
    <dbReference type="NCBI Taxonomy" id="632335"/>
    <lineage>
        <taxon>Bacteria</taxon>
        <taxon>Bacillati</taxon>
        <taxon>Bacillota</taxon>
        <taxon>Bacillota incertae sedis</taxon>
        <taxon>Caldicellulosiruptorales</taxon>
        <taxon>Caldicellulosiruptoraceae</taxon>
        <taxon>Caldicellulosiruptor</taxon>
    </lineage>
</organism>
<dbReference type="STRING" id="632335.Calkr_0576"/>
<keyword evidence="3" id="KW-1185">Reference proteome</keyword>